<dbReference type="GO" id="GO:0046872">
    <property type="term" value="F:metal ion binding"/>
    <property type="evidence" value="ECO:0007669"/>
    <property type="project" value="UniProtKB-KW"/>
</dbReference>
<comment type="similarity">
    <text evidence="1">Belongs to the PEP-utilizing enzyme family.</text>
</comment>
<reference evidence="6 7" key="1">
    <citation type="submission" date="2013-11" db="EMBL/GenBank/DDBJ databases">
        <title>Whole genome shotgun sequence of Vibrio halioticoli NBRC 102217.</title>
        <authorList>
            <person name="Isaki S."/>
            <person name="Kimura A."/>
            <person name="Ohji S."/>
            <person name="Hosoyama A."/>
            <person name="Fujita N."/>
            <person name="Hashimoto M."/>
            <person name="Hosoyama Y."/>
            <person name="Yamazoe A."/>
        </authorList>
    </citation>
    <scope>NUCLEOTIDE SEQUENCE [LARGE SCALE GENOMIC DNA]</scope>
    <source>
        <strain evidence="6 7">NBRC 102217</strain>
    </source>
</reference>
<dbReference type="EMBL" id="BAUJ01000040">
    <property type="protein sequence ID" value="GAD90347.1"/>
    <property type="molecule type" value="Genomic_DNA"/>
</dbReference>
<proteinExistence type="inferred from homology"/>
<dbReference type="Gene3D" id="3.20.20.60">
    <property type="entry name" value="Phosphoenolpyruvate-binding domains"/>
    <property type="match status" value="1"/>
</dbReference>
<dbReference type="SUPFAM" id="SSF51621">
    <property type="entry name" value="Phosphoenolpyruvate/pyruvate domain"/>
    <property type="match status" value="1"/>
</dbReference>
<organism evidence="6 7">
    <name type="scientific">Vibrio halioticoli NBRC 102217</name>
    <dbReference type="NCBI Taxonomy" id="1219072"/>
    <lineage>
        <taxon>Bacteria</taxon>
        <taxon>Pseudomonadati</taxon>
        <taxon>Pseudomonadota</taxon>
        <taxon>Gammaproteobacteria</taxon>
        <taxon>Vibrionales</taxon>
        <taxon>Vibrionaceae</taxon>
        <taxon>Vibrio</taxon>
    </lineage>
</organism>
<evidence type="ECO:0000256" key="1">
    <source>
        <dbReference type="ARBA" id="ARBA00007837"/>
    </source>
</evidence>
<evidence type="ECO:0000256" key="4">
    <source>
        <dbReference type="ARBA" id="ARBA00022840"/>
    </source>
</evidence>
<dbReference type="PANTHER" id="PTHR43030">
    <property type="entry name" value="PHOSPHOENOLPYRUVATE SYNTHASE"/>
    <property type="match status" value="1"/>
</dbReference>
<accession>V5FNE5</accession>
<sequence length="286" mass="31393">MPNSELLLGNSLQQRNEGAEHVLLSIGDVIQERMFFHPALIGSDLTLSDADQMALDAVVNGQDLTEFYQEVLNETATELELAQYKRVRVQLSNCDSSSFSALIAGSLEECETNPMLGARGVSRYASDFYKPSFALECQFIKALREKEINVEVVVPFVRSLSDAAKVIDRLAEQGLPRGLNGLKVLFGADTPSAVLLSERLLKYFDGVCVDLASLTQLTLGIDRNNEAVSTGYNVQNEAVLELLGQVLTQANTARKSSIVLTEALAEDIKLQDFLLEFPQCDIINVD</sequence>
<dbReference type="GO" id="GO:0005524">
    <property type="term" value="F:ATP binding"/>
    <property type="evidence" value="ECO:0007669"/>
    <property type="project" value="UniProtKB-KW"/>
</dbReference>
<evidence type="ECO:0000256" key="2">
    <source>
        <dbReference type="ARBA" id="ARBA00022723"/>
    </source>
</evidence>
<keyword evidence="3" id="KW-0547">Nucleotide-binding</keyword>
<comment type="caution">
    <text evidence="6">The sequence shown here is derived from an EMBL/GenBank/DDBJ whole genome shotgun (WGS) entry which is preliminary data.</text>
</comment>
<dbReference type="InterPro" id="IPR000121">
    <property type="entry name" value="PEP_util_C"/>
</dbReference>
<dbReference type="InterPro" id="IPR040442">
    <property type="entry name" value="Pyrv_kinase-like_dom_sf"/>
</dbReference>
<protein>
    <recommendedName>
        <fullName evidence="5">PEP-utilising enzyme C-terminal domain-containing protein</fullName>
    </recommendedName>
</protein>
<keyword evidence="2" id="KW-0479">Metal-binding</keyword>
<dbReference type="RefSeq" id="WP_023404690.1">
    <property type="nucleotide sequence ID" value="NZ_BAUJ01000040.1"/>
</dbReference>
<dbReference type="InterPro" id="IPR015813">
    <property type="entry name" value="Pyrv/PenolPyrv_kinase-like_dom"/>
</dbReference>
<dbReference type="PANTHER" id="PTHR43030:SF1">
    <property type="entry name" value="PHOSPHOENOLPYRUVATE SYNTHASE"/>
    <property type="match status" value="1"/>
</dbReference>
<dbReference type="AlphaFoldDB" id="V5FNE5"/>
<evidence type="ECO:0000256" key="3">
    <source>
        <dbReference type="ARBA" id="ARBA00022741"/>
    </source>
</evidence>
<dbReference type="InterPro" id="IPR006319">
    <property type="entry name" value="PEP_synth"/>
</dbReference>
<name>V5FNE5_9VIBR</name>
<dbReference type="GO" id="GO:0008986">
    <property type="term" value="F:pyruvate, water dikinase activity"/>
    <property type="evidence" value="ECO:0007669"/>
    <property type="project" value="InterPro"/>
</dbReference>
<evidence type="ECO:0000313" key="6">
    <source>
        <dbReference type="EMBL" id="GAD90347.1"/>
    </source>
</evidence>
<evidence type="ECO:0000313" key="7">
    <source>
        <dbReference type="Proteomes" id="UP000017800"/>
    </source>
</evidence>
<keyword evidence="4" id="KW-0067">ATP-binding</keyword>
<dbReference type="Proteomes" id="UP000017800">
    <property type="component" value="Unassembled WGS sequence"/>
</dbReference>
<dbReference type="OrthoDB" id="5854851at2"/>
<keyword evidence="7" id="KW-1185">Reference proteome</keyword>
<dbReference type="eggNOG" id="COG1080">
    <property type="taxonomic scope" value="Bacteria"/>
</dbReference>
<feature type="domain" description="PEP-utilising enzyme C-terminal" evidence="5">
    <location>
        <begin position="107"/>
        <end position="256"/>
    </location>
</feature>
<evidence type="ECO:0000259" key="5">
    <source>
        <dbReference type="Pfam" id="PF02896"/>
    </source>
</evidence>
<dbReference type="Pfam" id="PF02896">
    <property type="entry name" value="PEP-utilizers_C"/>
    <property type="match status" value="1"/>
</dbReference>
<gene>
    <name evidence="6" type="ORF">VHA01S_040_00270</name>
</gene>